<accession>A0A183KDA9</accession>
<reference evidence="2 3" key="2">
    <citation type="submission" date="2018-11" db="EMBL/GenBank/DDBJ databases">
        <authorList>
            <consortium name="Pathogen Informatics"/>
        </authorList>
    </citation>
    <scope>NUCLEOTIDE SEQUENCE [LARGE SCALE GENOMIC DNA]</scope>
    <source>
        <strain evidence="2">Dakar</strain>
        <strain evidence="3">Dakar, Senegal</strain>
    </source>
</reference>
<feature type="compositionally biased region" description="Low complexity" evidence="1">
    <location>
        <begin position="83"/>
        <end position="94"/>
    </location>
</feature>
<dbReference type="EMBL" id="UZAK01035532">
    <property type="protein sequence ID" value="VDP50929.1"/>
    <property type="molecule type" value="Genomic_DNA"/>
</dbReference>
<feature type="region of interest" description="Disordered" evidence="1">
    <location>
        <begin position="71"/>
        <end position="147"/>
    </location>
</feature>
<evidence type="ECO:0000313" key="4">
    <source>
        <dbReference type="WBParaSite" id="SCUD_0001300401-mRNA-1"/>
    </source>
</evidence>
<evidence type="ECO:0000313" key="2">
    <source>
        <dbReference type="EMBL" id="VDP50929.1"/>
    </source>
</evidence>
<name>A0A183KDA9_9TREM</name>
<evidence type="ECO:0000313" key="3">
    <source>
        <dbReference type="Proteomes" id="UP000279833"/>
    </source>
</evidence>
<dbReference type="WBParaSite" id="SCUD_0001300401-mRNA-1">
    <property type="protein sequence ID" value="SCUD_0001300401-mRNA-1"/>
    <property type="gene ID" value="SCUD_0001300401"/>
</dbReference>
<organism evidence="4">
    <name type="scientific">Schistosoma curassoni</name>
    <dbReference type="NCBI Taxonomy" id="6186"/>
    <lineage>
        <taxon>Eukaryota</taxon>
        <taxon>Metazoa</taxon>
        <taxon>Spiralia</taxon>
        <taxon>Lophotrochozoa</taxon>
        <taxon>Platyhelminthes</taxon>
        <taxon>Trematoda</taxon>
        <taxon>Digenea</taxon>
        <taxon>Strigeidida</taxon>
        <taxon>Schistosomatoidea</taxon>
        <taxon>Schistosomatidae</taxon>
        <taxon>Schistosoma</taxon>
    </lineage>
</organism>
<keyword evidence="3" id="KW-1185">Reference proteome</keyword>
<reference evidence="4" key="1">
    <citation type="submission" date="2016-06" db="UniProtKB">
        <authorList>
            <consortium name="WormBaseParasite"/>
        </authorList>
    </citation>
    <scope>IDENTIFICATION</scope>
</reference>
<dbReference type="Proteomes" id="UP000279833">
    <property type="component" value="Unassembled WGS sequence"/>
</dbReference>
<gene>
    <name evidence="2" type="ORF">SCUD_LOCUS13001</name>
</gene>
<proteinExistence type="predicted"/>
<evidence type="ECO:0000256" key="1">
    <source>
        <dbReference type="SAM" id="MobiDB-lite"/>
    </source>
</evidence>
<feature type="compositionally biased region" description="Polar residues" evidence="1">
    <location>
        <begin position="109"/>
        <end position="132"/>
    </location>
</feature>
<sequence length="164" mass="17740">MPRTGLDGECWSAAYAPSRGETGVICATLSVKISSLRRADLCSFVDLPEQQHSTSTRHLERLTLVLHWPAEPSTSDVHPAAARPTVPLRRQQPLQPTPPSQNTPLDATSPHQTAPTSTSAPGPQRRPQNSTLPLLVGSDTKCTEENTSGDNLMFTIISIIIINQ</sequence>
<protein>
    <submittedName>
        <fullName evidence="2 4">Uncharacterized protein</fullName>
    </submittedName>
</protein>
<dbReference type="AlphaFoldDB" id="A0A183KDA9"/>